<dbReference type="InterPro" id="IPR010982">
    <property type="entry name" value="Lambda_DNA-bd_dom_sf"/>
</dbReference>
<dbReference type="PROSITE" id="PS50943">
    <property type="entry name" value="HTH_CROC1"/>
    <property type="match status" value="1"/>
</dbReference>
<dbReference type="GO" id="GO:0003677">
    <property type="term" value="F:DNA binding"/>
    <property type="evidence" value="ECO:0007669"/>
    <property type="project" value="InterPro"/>
</dbReference>
<name>A0A443JSI8_9RHOB</name>
<dbReference type="Pfam" id="PF01381">
    <property type="entry name" value="HTH_3"/>
    <property type="match status" value="1"/>
</dbReference>
<feature type="domain" description="HTH cro/C1-type" evidence="1">
    <location>
        <begin position="17"/>
        <end position="71"/>
    </location>
</feature>
<accession>A0A443JSI8</accession>
<evidence type="ECO:0000259" key="1">
    <source>
        <dbReference type="PROSITE" id="PS50943"/>
    </source>
</evidence>
<protein>
    <submittedName>
        <fullName evidence="2">Helix-turn-helix domain-containing protein</fullName>
    </submittedName>
</protein>
<dbReference type="Gene3D" id="1.10.260.40">
    <property type="entry name" value="lambda repressor-like DNA-binding domains"/>
    <property type="match status" value="1"/>
</dbReference>
<evidence type="ECO:0000313" key="3">
    <source>
        <dbReference type="Proteomes" id="UP000284476"/>
    </source>
</evidence>
<dbReference type="Proteomes" id="UP000284476">
    <property type="component" value="Unassembled WGS sequence"/>
</dbReference>
<comment type="caution">
    <text evidence="2">The sequence shown here is derived from an EMBL/GenBank/DDBJ whole genome shotgun (WGS) entry which is preliminary data.</text>
</comment>
<gene>
    <name evidence="2" type="ORF">D2T30_03190</name>
</gene>
<sequence length="168" mass="18546">MPQENVTFETLDLSDRLRFLMVSYKLSVSEMADAAGVSKSAMEKYLAGPSSPRATSIVALCVNLGINAEWLLFGQADEDLTRVRDFALDAFMNLIEDLVETQSRDDQRISLSDPHQRALALSLASDRAQELQSAIANDRVRTRQQRASGIRVATIGPFPLRTSTSETP</sequence>
<dbReference type="EMBL" id="SAUZ01000003">
    <property type="protein sequence ID" value="RWR23465.1"/>
    <property type="molecule type" value="Genomic_DNA"/>
</dbReference>
<dbReference type="RefSeq" id="WP_128207615.1">
    <property type="nucleotide sequence ID" value="NZ_JBHRSO010000023.1"/>
</dbReference>
<reference evidence="2 3" key="1">
    <citation type="submission" date="2019-01" db="EMBL/GenBank/DDBJ databases">
        <title>Sinorhodobacter populi sp. nov. isolated from the symptomatic bark tissue of Populus euramericana canker.</title>
        <authorList>
            <person name="Xu G."/>
        </authorList>
    </citation>
    <scope>NUCLEOTIDE SEQUENCE [LARGE SCALE GENOMIC DNA]</scope>
    <source>
        <strain evidence="2 3">SK2B-1</strain>
    </source>
</reference>
<proteinExistence type="predicted"/>
<dbReference type="CDD" id="cd00093">
    <property type="entry name" value="HTH_XRE"/>
    <property type="match status" value="1"/>
</dbReference>
<dbReference type="AlphaFoldDB" id="A0A443JSI8"/>
<organism evidence="2 3">
    <name type="scientific">Paenirhodobacter populi</name>
    <dbReference type="NCBI Taxonomy" id="2306993"/>
    <lineage>
        <taxon>Bacteria</taxon>
        <taxon>Pseudomonadati</taxon>
        <taxon>Pseudomonadota</taxon>
        <taxon>Alphaproteobacteria</taxon>
        <taxon>Rhodobacterales</taxon>
        <taxon>Rhodobacter group</taxon>
        <taxon>Paenirhodobacter</taxon>
    </lineage>
</organism>
<dbReference type="SUPFAM" id="SSF47413">
    <property type="entry name" value="lambda repressor-like DNA-binding domains"/>
    <property type="match status" value="1"/>
</dbReference>
<dbReference type="SMART" id="SM00530">
    <property type="entry name" value="HTH_XRE"/>
    <property type="match status" value="1"/>
</dbReference>
<evidence type="ECO:0000313" key="2">
    <source>
        <dbReference type="EMBL" id="RWR23465.1"/>
    </source>
</evidence>
<dbReference type="InterPro" id="IPR001387">
    <property type="entry name" value="Cro/C1-type_HTH"/>
</dbReference>